<evidence type="ECO:0000313" key="4">
    <source>
        <dbReference type="Proteomes" id="UP000790347"/>
    </source>
</evidence>
<evidence type="ECO:0000256" key="2">
    <source>
        <dbReference type="SAM" id="SignalP"/>
    </source>
</evidence>
<feature type="transmembrane region" description="Helical" evidence="1">
    <location>
        <begin position="253"/>
        <end position="279"/>
    </location>
</feature>
<organism evidence="3 4">
    <name type="scientific">Dermatophagoides farinae</name>
    <name type="common">American house dust mite</name>
    <dbReference type="NCBI Taxonomy" id="6954"/>
    <lineage>
        <taxon>Eukaryota</taxon>
        <taxon>Metazoa</taxon>
        <taxon>Ecdysozoa</taxon>
        <taxon>Arthropoda</taxon>
        <taxon>Chelicerata</taxon>
        <taxon>Arachnida</taxon>
        <taxon>Acari</taxon>
        <taxon>Acariformes</taxon>
        <taxon>Sarcoptiformes</taxon>
        <taxon>Astigmata</taxon>
        <taxon>Psoroptidia</taxon>
        <taxon>Analgoidea</taxon>
        <taxon>Pyroglyphidae</taxon>
        <taxon>Dermatophagoidinae</taxon>
        <taxon>Dermatophagoides</taxon>
    </lineage>
</organism>
<protein>
    <submittedName>
        <fullName evidence="3">Uncharacterized protein</fullName>
    </submittedName>
</protein>
<dbReference type="AlphaFoldDB" id="A0A922LDJ4"/>
<feature type="chain" id="PRO_5037847630" evidence="2">
    <location>
        <begin position="24"/>
        <end position="453"/>
    </location>
</feature>
<dbReference type="EMBL" id="ASGP02000001">
    <property type="protein sequence ID" value="KAH9529480.1"/>
    <property type="molecule type" value="Genomic_DNA"/>
</dbReference>
<dbReference type="Proteomes" id="UP000790347">
    <property type="component" value="Unassembled WGS sequence"/>
</dbReference>
<keyword evidence="1" id="KW-0812">Transmembrane</keyword>
<accession>A0A922LDJ4</accession>
<reference evidence="3" key="2">
    <citation type="journal article" date="2022" name="Res Sq">
        <title>Comparative Genomics Reveals Insights into the Divergent Evolution of Astigmatic Mites and Household Pest Adaptations.</title>
        <authorList>
            <person name="Xiong Q."/>
            <person name="Wan A.T.-Y."/>
            <person name="Liu X.-Y."/>
            <person name="Fung C.S.-H."/>
            <person name="Xiao X."/>
            <person name="Malainual N."/>
            <person name="Hou J."/>
            <person name="Wang L."/>
            <person name="Wang M."/>
            <person name="Yang K."/>
            <person name="Cui Y."/>
            <person name="Leung E."/>
            <person name="Nong W."/>
            <person name="Shin S.-K."/>
            <person name="Au S."/>
            <person name="Jeong K.Y."/>
            <person name="Chew F.T."/>
            <person name="Hui J."/>
            <person name="Leung T.F."/>
            <person name="Tungtrongchitr A."/>
            <person name="Zhong N."/>
            <person name="Liu Z."/>
            <person name="Tsui S."/>
        </authorList>
    </citation>
    <scope>NUCLEOTIDE SEQUENCE</scope>
    <source>
        <strain evidence="3">Derf</strain>
        <tissue evidence="3">Whole organism</tissue>
    </source>
</reference>
<keyword evidence="1" id="KW-1133">Transmembrane helix</keyword>
<sequence length="453" mass="52550">MLYYYISLLKFLIIFSFYTYSYESNCTGNCVENFRRKWPKLDFEFYYDQPNHSFSENGSFIDFPYSVFNQFPSESTLTTPSIIQTIPNLTTILPSSVTTSNIIHNRTESANCTKDENNSINITEAEPYLIKTSLHYLDKSSSLNITKENLTKHFQNKLIKVYEYGLQKQDNFEQDFLELNIQHIIIDEKKETIEIIYNLRKNGTLMSYEDVNNLMTLIPADLIHNLTGFPVITKVEAYNVKNTSEANTAQINWINLTSMLIILGLLLLLLFCTFCLYFCMCRKDREDWIENINQEISRSLPANSSSVQRLNEHINWNSVASSTDDLAASFSGTEIKKIDKSSQYDYSTLQSATKTWQTFPKRISSSSSVSNNGKQQFIPVHYNTNVTGRHNSDYDRISYIHSRETIQETHKHPNILEIKLSEETQSIVKEIRKELNRYNQRKILNDDSSTSEA</sequence>
<keyword evidence="4" id="KW-1185">Reference proteome</keyword>
<keyword evidence="1" id="KW-0472">Membrane</keyword>
<evidence type="ECO:0000256" key="1">
    <source>
        <dbReference type="SAM" id="Phobius"/>
    </source>
</evidence>
<comment type="caution">
    <text evidence="3">The sequence shown here is derived from an EMBL/GenBank/DDBJ whole genome shotgun (WGS) entry which is preliminary data.</text>
</comment>
<keyword evidence="2" id="KW-0732">Signal</keyword>
<evidence type="ECO:0000313" key="3">
    <source>
        <dbReference type="EMBL" id="KAH9529480.1"/>
    </source>
</evidence>
<gene>
    <name evidence="3" type="ORF">DERF_003364</name>
</gene>
<reference evidence="3" key="1">
    <citation type="submission" date="2013-05" db="EMBL/GenBank/DDBJ databases">
        <authorList>
            <person name="Yim A.K.Y."/>
            <person name="Chan T.F."/>
            <person name="Ji K.M."/>
            <person name="Liu X.Y."/>
            <person name="Zhou J.W."/>
            <person name="Li R.Q."/>
            <person name="Yang K.Y."/>
            <person name="Li J."/>
            <person name="Li M."/>
            <person name="Law P.T.W."/>
            <person name="Wu Y.L."/>
            <person name="Cai Z.L."/>
            <person name="Qin H."/>
            <person name="Bao Y."/>
            <person name="Leung R.K.K."/>
            <person name="Ng P.K.S."/>
            <person name="Zou J."/>
            <person name="Zhong X.J."/>
            <person name="Ran P.X."/>
            <person name="Zhong N.S."/>
            <person name="Liu Z.G."/>
            <person name="Tsui S.K.W."/>
        </authorList>
    </citation>
    <scope>NUCLEOTIDE SEQUENCE</scope>
    <source>
        <strain evidence="3">Derf</strain>
        <tissue evidence="3">Whole organism</tissue>
    </source>
</reference>
<feature type="signal peptide" evidence="2">
    <location>
        <begin position="1"/>
        <end position="23"/>
    </location>
</feature>
<proteinExistence type="predicted"/>
<name>A0A922LDJ4_DERFA</name>